<proteinExistence type="predicted"/>
<evidence type="ECO:0008006" key="3">
    <source>
        <dbReference type="Google" id="ProtNLM"/>
    </source>
</evidence>
<evidence type="ECO:0000313" key="1">
    <source>
        <dbReference type="EMBL" id="KMS96398.1"/>
    </source>
</evidence>
<gene>
    <name evidence="1" type="ORF">BVRB_9g225530</name>
</gene>
<dbReference type="Gramene" id="KMS96398">
    <property type="protein sequence ID" value="KMS96398"/>
    <property type="gene ID" value="BVRB_9g225530"/>
</dbReference>
<dbReference type="OrthoDB" id="1113909at2759"/>
<protein>
    <recommendedName>
        <fullName evidence="3">Endonuclease/exonuclease/phosphatase domain-containing protein</fullName>
    </recommendedName>
</protein>
<dbReference type="EMBL" id="KQ090382">
    <property type="protein sequence ID" value="KMS96398.1"/>
    <property type="molecule type" value="Genomic_DNA"/>
</dbReference>
<sequence length="149" mass="17619">MVLLKRKTMWEEISSHGRDNFLLIGDFNQLESSDQKFRGSDYCIPVVTCFRQWRFDNCVLDIHTIGNPYTWTNKRKHQLLLHEARQWYSSYKKKRDIKWDEIIDSMEGIQCQVYPQASNDVVMTHLHSLEDEAQFVMGVLETTDEKSVG</sequence>
<name>A0A0J8B8U0_BETVV</name>
<accession>A0A0J8B8U0</accession>
<keyword evidence="2" id="KW-1185">Reference proteome</keyword>
<dbReference type="KEGG" id="bvg:104883250"/>
<dbReference type="Proteomes" id="UP000035740">
    <property type="component" value="Unassembled WGS sequence"/>
</dbReference>
<dbReference type="AlphaFoldDB" id="A0A0J8B8U0"/>
<reference evidence="1 2" key="1">
    <citation type="journal article" date="2014" name="Nature">
        <title>The genome of the recently domesticated crop plant sugar beet (Beta vulgaris).</title>
        <authorList>
            <person name="Dohm J.C."/>
            <person name="Minoche A.E."/>
            <person name="Holtgrawe D."/>
            <person name="Capella-Gutierrez S."/>
            <person name="Zakrzewski F."/>
            <person name="Tafer H."/>
            <person name="Rupp O."/>
            <person name="Sorensen T.R."/>
            <person name="Stracke R."/>
            <person name="Reinhardt R."/>
            <person name="Goesmann A."/>
            <person name="Kraft T."/>
            <person name="Schulz B."/>
            <person name="Stadler P.F."/>
            <person name="Schmidt T."/>
            <person name="Gabaldon T."/>
            <person name="Lehrach H."/>
            <person name="Weisshaar B."/>
            <person name="Himmelbauer H."/>
        </authorList>
    </citation>
    <scope>NUCLEOTIDE SEQUENCE [LARGE SCALE GENOMIC DNA]</scope>
    <source>
        <tissue evidence="1">Taproot</tissue>
    </source>
</reference>
<evidence type="ECO:0000313" key="2">
    <source>
        <dbReference type="Proteomes" id="UP000035740"/>
    </source>
</evidence>
<organism evidence="1 2">
    <name type="scientific">Beta vulgaris subsp. vulgaris</name>
    <name type="common">Beet</name>
    <dbReference type="NCBI Taxonomy" id="3555"/>
    <lineage>
        <taxon>Eukaryota</taxon>
        <taxon>Viridiplantae</taxon>
        <taxon>Streptophyta</taxon>
        <taxon>Embryophyta</taxon>
        <taxon>Tracheophyta</taxon>
        <taxon>Spermatophyta</taxon>
        <taxon>Magnoliopsida</taxon>
        <taxon>eudicotyledons</taxon>
        <taxon>Gunneridae</taxon>
        <taxon>Pentapetalae</taxon>
        <taxon>Caryophyllales</taxon>
        <taxon>Chenopodiaceae</taxon>
        <taxon>Betoideae</taxon>
        <taxon>Beta</taxon>
    </lineage>
</organism>